<sequence>MISCMRPQAGFLRRVLIRWRSEPSRDTRHFRCWQGNSSEGRGSGGEVEVIARLFVHLPFFLTIPEGEQFSVFEYEDSGIKVRVFPPLRSEKAPAIDVDQQIKIDGIPTSQADTLRIDFDKESFQRGKDDPCDPNESIIGRAINSFLIRLRHVARSPKVRMLNFPQVTWRLQYLNSDESEIEKDERLIRGRFARRASLSWIAVTKEVWNNIYSLPIDYERDIVKCCV</sequence>
<name>B6ALG9_9BACT</name>
<gene>
    <name evidence="1" type="ORF">CGL2_09314001</name>
</gene>
<dbReference type="EMBL" id="DS995259">
    <property type="protein sequence ID" value="EDZ40419.1"/>
    <property type="molecule type" value="Genomic_DNA"/>
</dbReference>
<organism evidence="1">
    <name type="scientific">Leptospirillum sp. Group II '5-way CG'</name>
    <dbReference type="NCBI Taxonomy" id="419541"/>
    <lineage>
        <taxon>Bacteria</taxon>
        <taxon>Pseudomonadati</taxon>
        <taxon>Nitrospirota</taxon>
        <taxon>Nitrospiria</taxon>
        <taxon>Nitrospirales</taxon>
        <taxon>Nitrospiraceae</taxon>
        <taxon>Leptospirillum</taxon>
    </lineage>
</organism>
<accession>B6ALG9</accession>
<evidence type="ECO:0000313" key="1">
    <source>
        <dbReference type="EMBL" id="EDZ40419.1"/>
    </source>
</evidence>
<reference evidence="1" key="1">
    <citation type="journal article" date="2004" name="Nature">
        <title>Community structure and metabolism through reconstruction of microbial genomes from the environment.</title>
        <authorList>
            <person name="Tyson G.W."/>
            <person name="Chapman J."/>
            <person name="Hugenholtz P."/>
            <person name="Allen E.E."/>
            <person name="Ram R.J."/>
            <person name="Richardson P.M."/>
            <person name="Solovyev V.V."/>
            <person name="Rubin E.M."/>
            <person name="Rokhsar D.S."/>
            <person name="Banfield J.F."/>
        </authorList>
    </citation>
    <scope>NUCLEOTIDE SEQUENCE [LARGE SCALE GENOMIC DNA]</scope>
</reference>
<dbReference type="AlphaFoldDB" id="B6ALG9"/>
<protein>
    <submittedName>
        <fullName evidence="1">Uncharacterized protein</fullName>
    </submittedName>
</protein>
<reference evidence="1" key="2">
    <citation type="journal article" date="2008" name="PLoS Biol.">
        <title>Population genomic analysis of strain variation in Leptospirillum group II bacteria involved in acid mine drainage formation.</title>
        <authorList>
            <person name="Simmons S.L."/>
            <person name="Dibartolo G."/>
            <person name="Denef V.J."/>
            <person name="Goltsman D.S."/>
            <person name="Thelen M.P."/>
            <person name="Banfield J.F."/>
        </authorList>
    </citation>
    <scope>NUCLEOTIDE SEQUENCE [LARGE SCALE GENOMIC DNA]</scope>
</reference>
<proteinExistence type="predicted"/>